<accession>A0ABT1CAN4</accession>
<feature type="compositionally biased region" description="Pro residues" evidence="1">
    <location>
        <begin position="298"/>
        <end position="307"/>
    </location>
</feature>
<dbReference type="EMBL" id="JAMXQS010000009">
    <property type="protein sequence ID" value="MCO6051889.1"/>
    <property type="molecule type" value="Genomic_DNA"/>
</dbReference>
<proteinExistence type="predicted"/>
<feature type="compositionally biased region" description="Low complexity" evidence="1">
    <location>
        <begin position="284"/>
        <end position="297"/>
    </location>
</feature>
<keyword evidence="5" id="KW-1185">Reference proteome</keyword>
<dbReference type="RefSeq" id="WP_252821891.1">
    <property type="nucleotide sequence ID" value="NZ_JAMXQS010000009.1"/>
</dbReference>
<feature type="region of interest" description="Disordered" evidence="1">
    <location>
        <begin position="248"/>
        <end position="349"/>
    </location>
</feature>
<dbReference type="Proteomes" id="UP001205906">
    <property type="component" value="Unassembled WGS sequence"/>
</dbReference>
<dbReference type="Pfam" id="PF04536">
    <property type="entry name" value="TPM_phosphatase"/>
    <property type="match status" value="1"/>
</dbReference>
<comment type="caution">
    <text evidence="4">The sequence shown here is derived from an EMBL/GenBank/DDBJ whole genome shotgun (WGS) entry which is preliminary data.</text>
</comment>
<evidence type="ECO:0000259" key="3">
    <source>
        <dbReference type="Pfam" id="PF04536"/>
    </source>
</evidence>
<protein>
    <submittedName>
        <fullName evidence="4">TPM domain-containing protein</fullName>
    </submittedName>
</protein>
<gene>
    <name evidence="4" type="ORF">NGM99_19050</name>
</gene>
<feature type="compositionally biased region" description="Polar residues" evidence="1">
    <location>
        <begin position="266"/>
        <end position="277"/>
    </location>
</feature>
<feature type="chain" id="PRO_5047332457" evidence="2">
    <location>
        <begin position="36"/>
        <end position="633"/>
    </location>
</feature>
<evidence type="ECO:0000256" key="2">
    <source>
        <dbReference type="SAM" id="SignalP"/>
    </source>
</evidence>
<evidence type="ECO:0000313" key="4">
    <source>
        <dbReference type="EMBL" id="MCO6051889.1"/>
    </source>
</evidence>
<evidence type="ECO:0000313" key="5">
    <source>
        <dbReference type="Proteomes" id="UP001205906"/>
    </source>
</evidence>
<keyword evidence="2" id="KW-0732">Signal</keyword>
<sequence length="633" mass="67608">MQHRSGTSARHSIHVLSLTALSGFAALVLPTAADAAALDDAASGDLAICEKVAAAGTLFASNPNPILSAKPLRLAQAEAAQTEVPPAESEEDLVNELSDMLQACSYDGKAMQVSKTALSGPENKQGEEAVRAIMRFTGLPQNFTVVEANVPNAAAMIVLGPDKLPHRVIAYNARFIDEVRQATARNDWAPVSIMAHEIGHHLSGHTLMPGGSQPPVELEADKFSGFVLFKMGATLADAQEAIETLVPEADGPTHPGRSKRLAAVQSGWSESCDQQPNGCAEGEAVAASAPPVAAAPQSPAPASPAQPPATQAQAPQQTAAIELKIPGPADIRMPGTHPASKGDAVVPPDALDRVPRLDASATPSKFDRFVYDEIGVFHPQIKQELSQRAYAFAALHDLEIVTVVTKDLQGREPDRYALDLMRQLRVGKLEVGNGAVLVVAPNEKRVGVAMGPGLAVLYQNNDLVRRSLQRFLDTVEGGGRAQIASDLIVEASSTIMRNTVDWEWTVRYPSLESMMTAAKDYQARRLAGEAYDPARNPTYRKLVRLRATVVSKTPPKDDRNVEINAAKEKNTGPAMHVRDAQGRDAVLYVSASVPALMPSPLEEGREYAFVVRDTGLVAAASPQFDLVSYDLLR</sequence>
<name>A0ABT1CAN4_9HYPH</name>
<dbReference type="InterPro" id="IPR007621">
    <property type="entry name" value="TPM_dom"/>
</dbReference>
<feature type="signal peptide" evidence="2">
    <location>
        <begin position="1"/>
        <end position="35"/>
    </location>
</feature>
<organism evidence="4 5">
    <name type="scientific">Mesorhizobium liriopis</name>
    <dbReference type="NCBI Taxonomy" id="2953882"/>
    <lineage>
        <taxon>Bacteria</taxon>
        <taxon>Pseudomonadati</taxon>
        <taxon>Pseudomonadota</taxon>
        <taxon>Alphaproteobacteria</taxon>
        <taxon>Hyphomicrobiales</taxon>
        <taxon>Phyllobacteriaceae</taxon>
        <taxon>Mesorhizobium</taxon>
    </lineage>
</organism>
<feature type="compositionally biased region" description="Low complexity" evidence="1">
    <location>
        <begin position="308"/>
        <end position="320"/>
    </location>
</feature>
<reference evidence="4 5" key="1">
    <citation type="submission" date="2022-06" db="EMBL/GenBank/DDBJ databases">
        <title>Mesorhizobium sp. strain RP14 Genome sequencing and assembly.</title>
        <authorList>
            <person name="Kim I."/>
        </authorList>
    </citation>
    <scope>NUCLEOTIDE SEQUENCE [LARGE SCALE GENOMIC DNA]</scope>
    <source>
        <strain evidence="5">RP14(2022)</strain>
    </source>
</reference>
<feature type="domain" description="TPM" evidence="3">
    <location>
        <begin position="370"/>
        <end position="455"/>
    </location>
</feature>
<dbReference type="Gene3D" id="3.10.310.50">
    <property type="match status" value="1"/>
</dbReference>
<evidence type="ECO:0000256" key="1">
    <source>
        <dbReference type="SAM" id="MobiDB-lite"/>
    </source>
</evidence>